<proteinExistence type="predicted"/>
<accession>A0A8S5QJI5</accession>
<evidence type="ECO:0000313" key="1">
    <source>
        <dbReference type="EMBL" id="DAE19446.1"/>
    </source>
</evidence>
<sequence length="74" mass="8089">MAEYKICFSVAGKFGAQISFEAKPGVSYEDLAASINKEKLVRLMCLDTLGYSAKDIEVITPEQYEAEFGGDEDG</sequence>
<name>A0A8S5QJI5_9CAUD</name>
<protein>
    <submittedName>
        <fullName evidence="1">Uncharacterized protein</fullName>
    </submittedName>
</protein>
<dbReference type="EMBL" id="BK015675">
    <property type="protein sequence ID" value="DAE19446.1"/>
    <property type="molecule type" value="Genomic_DNA"/>
</dbReference>
<reference evidence="1" key="1">
    <citation type="journal article" date="2021" name="Proc. Natl. Acad. Sci. U.S.A.">
        <title>A Catalog of Tens of Thousands of Viruses from Human Metagenomes Reveals Hidden Associations with Chronic Diseases.</title>
        <authorList>
            <person name="Tisza M.J."/>
            <person name="Buck C.B."/>
        </authorList>
    </citation>
    <scope>NUCLEOTIDE SEQUENCE</scope>
    <source>
        <strain evidence="1">CtyDR6</strain>
    </source>
</reference>
<organism evidence="1">
    <name type="scientific">Podoviridae sp. ctyDR6</name>
    <dbReference type="NCBI Taxonomy" id="2825288"/>
    <lineage>
        <taxon>Viruses</taxon>
        <taxon>Duplodnaviria</taxon>
        <taxon>Heunggongvirae</taxon>
        <taxon>Uroviricota</taxon>
        <taxon>Caudoviricetes</taxon>
    </lineage>
</organism>